<organism evidence="9 10">
    <name type="scientific">Candidatus Nesciobacter abundans</name>
    <dbReference type="NCBI Taxonomy" id="2601668"/>
    <lineage>
        <taxon>Bacteria</taxon>
        <taxon>Pseudomonadati</taxon>
        <taxon>Pseudomonadota</taxon>
        <taxon>Alphaproteobacteria</taxon>
        <taxon>Holosporales</taxon>
        <taxon>Holosporaceae</taxon>
        <taxon>Candidatus Nesciobacter</taxon>
    </lineage>
</organism>
<reference evidence="9 10" key="1">
    <citation type="submission" date="2019-08" db="EMBL/GenBank/DDBJ databases">
        <title>Highly reduced genomes of protist endosymbionts show evolutionary convergence.</title>
        <authorList>
            <person name="George E."/>
            <person name="Husnik F."/>
            <person name="Tashyreva D."/>
            <person name="Prokopchuk G."/>
            <person name="Horak A."/>
            <person name="Kwong W.K."/>
            <person name="Lukes J."/>
            <person name="Keeling P.J."/>
        </authorList>
    </citation>
    <scope>NUCLEOTIDE SEQUENCE [LARGE SCALE GENOMIC DNA]</scope>
    <source>
        <strain evidence="9">1604HC</strain>
    </source>
</reference>
<dbReference type="SUPFAM" id="SSF56219">
    <property type="entry name" value="DNase I-like"/>
    <property type="match status" value="1"/>
</dbReference>
<dbReference type="GO" id="GO:0008311">
    <property type="term" value="F:double-stranded DNA 3'-5' DNA exonuclease activity"/>
    <property type="evidence" value="ECO:0007669"/>
    <property type="project" value="InterPro"/>
</dbReference>
<feature type="binding site" evidence="6">
    <location>
        <position position="146"/>
    </location>
    <ligand>
        <name>Mg(2+)</name>
        <dbReference type="ChEBI" id="CHEBI:18420"/>
        <label>1</label>
    </ligand>
</feature>
<dbReference type="Pfam" id="PF03372">
    <property type="entry name" value="Exo_endo_phos"/>
    <property type="match status" value="1"/>
</dbReference>
<evidence type="ECO:0000259" key="8">
    <source>
        <dbReference type="Pfam" id="PF03372"/>
    </source>
</evidence>
<keyword evidence="3" id="KW-0378">Hydrolase</keyword>
<dbReference type="InterPro" id="IPR036691">
    <property type="entry name" value="Endo/exonu/phosph_ase_sf"/>
</dbReference>
<dbReference type="GO" id="GO:0003677">
    <property type="term" value="F:DNA binding"/>
    <property type="evidence" value="ECO:0007669"/>
    <property type="project" value="InterPro"/>
</dbReference>
<feature type="site" description="Transition state stabilizer" evidence="7">
    <location>
        <position position="148"/>
    </location>
</feature>
<dbReference type="PANTHER" id="PTHR43250">
    <property type="entry name" value="EXODEOXYRIBONUCLEASE III"/>
    <property type="match status" value="1"/>
</dbReference>
<dbReference type="NCBIfam" id="TIGR00633">
    <property type="entry name" value="xth"/>
    <property type="match status" value="1"/>
</dbReference>
<feature type="active site" description="Proton acceptor" evidence="5">
    <location>
        <position position="260"/>
    </location>
</feature>
<evidence type="ECO:0000256" key="3">
    <source>
        <dbReference type="ARBA" id="ARBA00022801"/>
    </source>
</evidence>
<evidence type="ECO:0000256" key="4">
    <source>
        <dbReference type="ARBA" id="ARBA00022842"/>
    </source>
</evidence>
<dbReference type="InterPro" id="IPR005135">
    <property type="entry name" value="Endo/exonuclease/phosphatase"/>
</dbReference>
<evidence type="ECO:0000256" key="1">
    <source>
        <dbReference type="ARBA" id="ARBA00007092"/>
    </source>
</evidence>
<feature type="domain" description="Endonuclease/exonuclease/phosphatase" evidence="8">
    <location>
        <begin position="10"/>
        <end position="260"/>
    </location>
</feature>
<feature type="active site" description="Proton donor/acceptor" evidence="5">
    <location>
        <position position="146"/>
    </location>
</feature>
<feature type="binding site" evidence="6">
    <location>
        <position position="259"/>
    </location>
    <ligand>
        <name>Mg(2+)</name>
        <dbReference type="ChEBI" id="CHEBI:18420"/>
        <label>1</label>
    </ligand>
</feature>
<keyword evidence="10" id="KW-1185">Reference proteome</keyword>
<proteinExistence type="inferred from homology"/>
<keyword evidence="2 6" id="KW-0479">Metal-binding</keyword>
<evidence type="ECO:0000313" key="10">
    <source>
        <dbReference type="Proteomes" id="UP000324924"/>
    </source>
</evidence>
<dbReference type="Proteomes" id="UP000324924">
    <property type="component" value="Chromosome"/>
</dbReference>
<accession>A0A5C0UHS8</accession>
<evidence type="ECO:0000256" key="7">
    <source>
        <dbReference type="PIRSR" id="PIRSR604808-3"/>
    </source>
</evidence>
<name>A0A5C0UHS8_9PROT</name>
<feature type="site" description="Interaction with DNA substrate" evidence="7">
    <location>
        <position position="260"/>
    </location>
</feature>
<dbReference type="GO" id="GO:0046872">
    <property type="term" value="F:metal ion binding"/>
    <property type="evidence" value="ECO:0007669"/>
    <property type="project" value="UniProtKB-KW"/>
</dbReference>
<dbReference type="PROSITE" id="PS00726">
    <property type="entry name" value="AP_NUCLEASE_F1_1"/>
    <property type="match status" value="1"/>
</dbReference>
<dbReference type="GO" id="GO:0006281">
    <property type="term" value="P:DNA repair"/>
    <property type="evidence" value="ECO:0007669"/>
    <property type="project" value="InterPro"/>
</dbReference>
<dbReference type="InterPro" id="IPR020847">
    <property type="entry name" value="AP_endonuclease_F1_BS"/>
</dbReference>
<keyword evidence="6" id="KW-0464">Manganese</keyword>
<evidence type="ECO:0000256" key="2">
    <source>
        <dbReference type="ARBA" id="ARBA00022723"/>
    </source>
</evidence>
<comment type="cofactor">
    <cofactor evidence="6">
        <name>Mg(2+)</name>
        <dbReference type="ChEBI" id="CHEBI:18420"/>
    </cofactor>
    <cofactor evidence="6">
        <name>Mn(2+)</name>
        <dbReference type="ChEBI" id="CHEBI:29035"/>
    </cofactor>
    <text evidence="6">Probably binds two magnesium or manganese ions per subunit.</text>
</comment>
<feature type="binding site" evidence="6">
    <location>
        <position position="148"/>
    </location>
    <ligand>
        <name>Mg(2+)</name>
        <dbReference type="ChEBI" id="CHEBI:18420"/>
        <label>1</label>
    </ligand>
</feature>
<feature type="binding site" evidence="6">
    <location>
        <position position="13"/>
    </location>
    <ligand>
        <name>Mg(2+)</name>
        <dbReference type="ChEBI" id="CHEBI:18420"/>
        <label>1</label>
    </ligand>
</feature>
<feature type="binding site" evidence="6">
    <location>
        <position position="40"/>
    </location>
    <ligand>
        <name>Mg(2+)</name>
        <dbReference type="ChEBI" id="CHEBI:18420"/>
        <label>1</label>
    </ligand>
</feature>
<dbReference type="RefSeq" id="WP_148972430.1">
    <property type="nucleotide sequence ID" value="NZ_CP043314.1"/>
</dbReference>
<evidence type="ECO:0000256" key="5">
    <source>
        <dbReference type="PIRSR" id="PIRSR604808-1"/>
    </source>
</evidence>
<gene>
    <name evidence="9" type="ORF">FZC36_02650</name>
</gene>
<feature type="active site" evidence="5">
    <location>
        <position position="111"/>
    </location>
</feature>
<dbReference type="OrthoDB" id="9803914at2"/>
<dbReference type="Gene3D" id="3.60.10.10">
    <property type="entry name" value="Endonuclease/exonuclease/phosphatase"/>
    <property type="match status" value="1"/>
</dbReference>
<sequence>MNKIKSLKVASWNVNSVRVRAPLIEKLIKEEDPDVILLQETKCVDADFPREFFQDRSYEHLYISGQKSYNGVAIISKIKADSYSTDLKNNTGSEARYIEAEISGLRIASAYVPCGNKSDEAYEYKKEFLSNINTQMKGSKFIVGGDFNVAINDLDIQTPKKWEGSVLCRDDVREKMHDLQKSNFIDHAKTLEEMYDPSKSINKENSNTKSRDSKMPFTWWDYRRPNEGLRIDYIFTSEMNNECNLETLAEYRWLERPSDHVPLLLEIKL</sequence>
<feature type="binding site" evidence="6">
    <location>
        <position position="260"/>
    </location>
    <ligand>
        <name>Mg(2+)</name>
        <dbReference type="ChEBI" id="CHEBI:18420"/>
        <label>1</label>
    </ligand>
</feature>
<evidence type="ECO:0000313" key="9">
    <source>
        <dbReference type="EMBL" id="QEK39307.1"/>
    </source>
</evidence>
<keyword evidence="4 6" id="KW-0460">Magnesium</keyword>
<protein>
    <recommendedName>
        <fullName evidence="8">Endonuclease/exonuclease/phosphatase domain-containing protein</fullName>
    </recommendedName>
</protein>
<dbReference type="EMBL" id="CP043314">
    <property type="protein sequence ID" value="QEK39307.1"/>
    <property type="molecule type" value="Genomic_DNA"/>
</dbReference>
<dbReference type="InterPro" id="IPR037493">
    <property type="entry name" value="ExoIII-like"/>
</dbReference>
<dbReference type="KEGG" id="nabu:FZC36_02650"/>
<dbReference type="PANTHER" id="PTHR43250:SF2">
    <property type="entry name" value="EXODEOXYRIBONUCLEASE III"/>
    <property type="match status" value="1"/>
</dbReference>
<dbReference type="InterPro" id="IPR004808">
    <property type="entry name" value="AP_endonuc_1"/>
</dbReference>
<dbReference type="AlphaFoldDB" id="A0A5C0UHS8"/>
<feature type="site" description="Important for catalytic activity" evidence="7">
    <location>
        <position position="232"/>
    </location>
</feature>
<evidence type="ECO:0000256" key="6">
    <source>
        <dbReference type="PIRSR" id="PIRSR604808-2"/>
    </source>
</evidence>
<dbReference type="PROSITE" id="PS51435">
    <property type="entry name" value="AP_NUCLEASE_F1_4"/>
    <property type="match status" value="1"/>
</dbReference>
<comment type="similarity">
    <text evidence="1">Belongs to the DNA repair enzymes AP/ExoA family.</text>
</comment>
<dbReference type="GO" id="GO:0004519">
    <property type="term" value="F:endonuclease activity"/>
    <property type="evidence" value="ECO:0007669"/>
    <property type="project" value="InterPro"/>
</dbReference>